<evidence type="ECO:0000313" key="2">
    <source>
        <dbReference type="EMBL" id="NWB95209.1"/>
    </source>
</evidence>
<dbReference type="Proteomes" id="UP000539985">
    <property type="component" value="Unassembled WGS sequence"/>
</dbReference>
<feature type="signal peptide" evidence="1">
    <location>
        <begin position="1"/>
        <end position="26"/>
    </location>
</feature>
<evidence type="ECO:0000313" key="3">
    <source>
        <dbReference type="Proteomes" id="UP000539985"/>
    </source>
</evidence>
<reference evidence="2 3" key="1">
    <citation type="submission" date="2020-04" db="EMBL/GenBank/DDBJ databases">
        <title>Molecular characterization of pseudomonads from Agaricus bisporus reveal novel blotch 2 pathogens in Western Europe.</title>
        <authorList>
            <person name="Taparia T."/>
            <person name="Krijger M."/>
            <person name="Haynes E."/>
            <person name="Elpinstone J.G."/>
            <person name="Noble R."/>
            <person name="Van Der Wolf J."/>
        </authorList>
    </citation>
    <scope>NUCLEOTIDE SEQUENCE [LARGE SCALE GENOMIC DNA]</scope>
    <source>
        <strain evidence="2 3">H7001</strain>
    </source>
</reference>
<sequence>MLGKLSISHWLVAGAISFGVGAPAFAADSTLHSGKYEQLMLAVTPEHQVEGFYAEERGEGTTFSCAFYLQGEVEAGKDASVSTWLDEVYPGTVKPSSDGVTLTVEQGRQHPGCMNVLMPDIATGLELSQTANKKWIALVTVSADKALLQKTPDAKATQGAYIVKGDVVGVLAFKNGAAQVEFTNAKDRSFTGWISQDQYARLSVPKQ</sequence>
<evidence type="ECO:0008006" key="4">
    <source>
        <dbReference type="Google" id="ProtNLM"/>
    </source>
</evidence>
<dbReference type="EMBL" id="JACAQB010000003">
    <property type="protein sequence ID" value="NWB95209.1"/>
    <property type="molecule type" value="Genomic_DNA"/>
</dbReference>
<accession>A0A7Y8C137</accession>
<name>A0A7Y8C137_9PSED</name>
<protein>
    <recommendedName>
        <fullName evidence="4">Acetylornithine deacetylase</fullName>
    </recommendedName>
</protein>
<keyword evidence="1" id="KW-0732">Signal</keyword>
<dbReference type="RefSeq" id="WP_177100280.1">
    <property type="nucleotide sequence ID" value="NZ_JACAQB010000003.1"/>
</dbReference>
<organism evidence="2 3">
    <name type="scientific">Pseudomonas gingeri</name>
    <dbReference type="NCBI Taxonomy" id="117681"/>
    <lineage>
        <taxon>Bacteria</taxon>
        <taxon>Pseudomonadati</taxon>
        <taxon>Pseudomonadota</taxon>
        <taxon>Gammaproteobacteria</taxon>
        <taxon>Pseudomonadales</taxon>
        <taxon>Pseudomonadaceae</taxon>
        <taxon>Pseudomonas</taxon>
    </lineage>
</organism>
<feature type="chain" id="PRO_5031115987" description="Acetylornithine deacetylase" evidence="1">
    <location>
        <begin position="27"/>
        <end position="207"/>
    </location>
</feature>
<proteinExistence type="predicted"/>
<gene>
    <name evidence="2" type="ORF">HX882_04785</name>
</gene>
<dbReference type="AlphaFoldDB" id="A0A7Y8C137"/>
<evidence type="ECO:0000256" key="1">
    <source>
        <dbReference type="SAM" id="SignalP"/>
    </source>
</evidence>
<comment type="caution">
    <text evidence="2">The sequence shown here is derived from an EMBL/GenBank/DDBJ whole genome shotgun (WGS) entry which is preliminary data.</text>
</comment>